<dbReference type="PATRIC" id="fig|1203610.3.peg.4845"/>
<feature type="transmembrane region" description="Helical" evidence="1">
    <location>
        <begin position="21"/>
        <end position="44"/>
    </location>
</feature>
<dbReference type="EMBL" id="AQHW01000027">
    <property type="protein sequence ID" value="KKB48289.1"/>
    <property type="molecule type" value="Genomic_DNA"/>
</dbReference>
<feature type="transmembrane region" description="Helical" evidence="1">
    <location>
        <begin position="268"/>
        <end position="291"/>
    </location>
</feature>
<dbReference type="RefSeq" id="WP_028727369.1">
    <property type="nucleotide sequence ID" value="NZ_AUAE01000013.1"/>
</dbReference>
<evidence type="ECO:0000259" key="2">
    <source>
        <dbReference type="Pfam" id="PF16401"/>
    </source>
</evidence>
<dbReference type="HOGENOM" id="CLU_029171_4_0_10"/>
<feature type="transmembrane region" description="Helical" evidence="1">
    <location>
        <begin position="342"/>
        <end position="364"/>
    </location>
</feature>
<proteinExistence type="predicted"/>
<feature type="transmembrane region" description="Helical" evidence="1">
    <location>
        <begin position="209"/>
        <end position="230"/>
    </location>
</feature>
<dbReference type="Pfam" id="PF16401">
    <property type="entry name" value="DUF5009"/>
    <property type="match status" value="1"/>
</dbReference>
<accession>A0A0F5IRT7</accession>
<gene>
    <name evidence="3" type="ORF">HMPREF1536_04753</name>
</gene>
<reference evidence="3 4" key="1">
    <citation type="submission" date="2013-04" db="EMBL/GenBank/DDBJ databases">
        <title>The Genome Sequence of Parabacteroides gordonii DSM 23371.</title>
        <authorList>
            <consortium name="The Broad Institute Genomics Platform"/>
            <person name="Earl A."/>
            <person name="Ward D."/>
            <person name="Feldgarden M."/>
            <person name="Gevers D."/>
            <person name="Martens E."/>
            <person name="Sakamoto M."/>
            <person name="Benno Y."/>
            <person name="Suzuki N."/>
            <person name="Matsunaga N."/>
            <person name="Koshihara K."/>
            <person name="Seki M."/>
            <person name="Komiya H."/>
            <person name="Walker B."/>
            <person name="Young S."/>
            <person name="Zeng Q."/>
            <person name="Gargeya S."/>
            <person name="Fitzgerald M."/>
            <person name="Haas B."/>
            <person name="Abouelleil A."/>
            <person name="Allen A.W."/>
            <person name="Alvarado L."/>
            <person name="Arachchi H.M."/>
            <person name="Berlin A.M."/>
            <person name="Chapman S.B."/>
            <person name="Gainer-Dewar J."/>
            <person name="Goldberg J."/>
            <person name="Griggs A."/>
            <person name="Gujja S."/>
            <person name="Hansen M."/>
            <person name="Howarth C."/>
            <person name="Imamovic A."/>
            <person name="Ireland A."/>
            <person name="Larimer J."/>
            <person name="McCowan C."/>
            <person name="Murphy C."/>
            <person name="Pearson M."/>
            <person name="Poon T.W."/>
            <person name="Priest M."/>
            <person name="Roberts A."/>
            <person name="Saif S."/>
            <person name="Shea T."/>
            <person name="Sisk P."/>
            <person name="Sykes S."/>
            <person name="Wortman J."/>
            <person name="Nusbaum C."/>
            <person name="Birren B."/>
        </authorList>
    </citation>
    <scope>NUCLEOTIDE SEQUENCE [LARGE SCALE GENOMIC DNA]</scope>
    <source>
        <strain evidence="3 4">MS-1</strain>
    </source>
</reference>
<keyword evidence="1" id="KW-1133">Transmembrane helix</keyword>
<evidence type="ECO:0000313" key="3">
    <source>
        <dbReference type="EMBL" id="KKB48289.1"/>
    </source>
</evidence>
<feature type="transmembrane region" description="Helical" evidence="1">
    <location>
        <begin position="303"/>
        <end position="322"/>
    </location>
</feature>
<feature type="domain" description="DUF5009" evidence="2">
    <location>
        <begin position="10"/>
        <end position="107"/>
    </location>
</feature>
<name>A0A0F5IRT7_9BACT</name>
<feature type="transmembrane region" description="Helical" evidence="1">
    <location>
        <begin position="102"/>
        <end position="120"/>
    </location>
</feature>
<dbReference type="PANTHER" id="PTHR31061:SF24">
    <property type="entry name" value="LD22376P"/>
    <property type="match status" value="1"/>
</dbReference>
<comment type="caution">
    <text evidence="3">The sequence shown here is derived from an EMBL/GenBank/DDBJ whole genome shotgun (WGS) entry which is preliminary data.</text>
</comment>
<dbReference type="STRING" id="1203610.HMPREF1536_04753"/>
<protein>
    <recommendedName>
        <fullName evidence="2">DUF5009 domain-containing protein</fullName>
    </recommendedName>
</protein>
<dbReference type="InterPro" id="IPR032176">
    <property type="entry name" value="DUF5009"/>
</dbReference>
<dbReference type="Proteomes" id="UP000033035">
    <property type="component" value="Unassembled WGS sequence"/>
</dbReference>
<evidence type="ECO:0000313" key="4">
    <source>
        <dbReference type="Proteomes" id="UP000033035"/>
    </source>
</evidence>
<dbReference type="PANTHER" id="PTHR31061">
    <property type="entry name" value="LD22376P"/>
    <property type="match status" value="1"/>
</dbReference>
<sequence>MEKQKQTQRLQSLDALRGFDMFFIMGGGSLFIALATLIPTPFFQSVAAQMHHAQWGAGFTVEDIIFPLFLFIAGISLPFSLAKQREHGMSEAAIYKKIIRRGITLVVLGCVYNGLLNFDFETQRYASVLARIGLAWMFGALIFVNTRTITRVGIVAAILVGYWLLLAFVPAPDGNGAEVFTREGCFACYIDRLLLPGRLHGGNYDPEGLLSTLPAIGTALLGMFTGEFIKLQKEGLTETKKVLYLLCGGAALLVTGLLWGLFFPINKYLWTSSFVCTVGGISMLLFALFYYIVDVKGIRRWTLFFTVIGMNSITIYLAQVFVDFTFTANAIFGGLTSLMPESAQPLFGAIAYIAICWGFLYFLYRQRIFLKV</sequence>
<feature type="transmembrane region" description="Helical" evidence="1">
    <location>
        <begin position="126"/>
        <end position="145"/>
    </location>
</feature>
<keyword evidence="1" id="KW-0812">Transmembrane</keyword>
<evidence type="ECO:0000256" key="1">
    <source>
        <dbReference type="SAM" id="Phobius"/>
    </source>
</evidence>
<feature type="transmembrane region" description="Helical" evidence="1">
    <location>
        <begin position="242"/>
        <end position="262"/>
    </location>
</feature>
<dbReference type="AlphaFoldDB" id="A0A0F5IRT7"/>
<feature type="transmembrane region" description="Helical" evidence="1">
    <location>
        <begin position="64"/>
        <end position="82"/>
    </location>
</feature>
<organism evidence="3 4">
    <name type="scientific">Parabacteroides gordonii MS-1 = DSM 23371</name>
    <dbReference type="NCBI Taxonomy" id="1203610"/>
    <lineage>
        <taxon>Bacteria</taxon>
        <taxon>Pseudomonadati</taxon>
        <taxon>Bacteroidota</taxon>
        <taxon>Bacteroidia</taxon>
        <taxon>Bacteroidales</taxon>
        <taxon>Tannerellaceae</taxon>
        <taxon>Parabacteroides</taxon>
    </lineage>
</organism>
<keyword evidence="1" id="KW-0472">Membrane</keyword>
<feature type="transmembrane region" description="Helical" evidence="1">
    <location>
        <begin position="152"/>
        <end position="171"/>
    </location>
</feature>
<keyword evidence="4" id="KW-1185">Reference proteome</keyword>